<name>A0ABP1Q0Y3_9HEXA</name>
<keyword evidence="1" id="KW-0472">Membrane</keyword>
<feature type="transmembrane region" description="Helical" evidence="1">
    <location>
        <begin position="57"/>
        <end position="78"/>
    </location>
</feature>
<feature type="transmembrane region" description="Helical" evidence="1">
    <location>
        <begin position="14"/>
        <end position="36"/>
    </location>
</feature>
<comment type="caution">
    <text evidence="2">The sequence shown here is derived from an EMBL/GenBank/DDBJ whole genome shotgun (WGS) entry which is preliminary data.</text>
</comment>
<accession>A0ABP1Q0Y3</accession>
<evidence type="ECO:0000313" key="3">
    <source>
        <dbReference type="Proteomes" id="UP001642540"/>
    </source>
</evidence>
<keyword evidence="1" id="KW-1133">Transmembrane helix</keyword>
<feature type="transmembrane region" description="Helical" evidence="1">
    <location>
        <begin position="278"/>
        <end position="298"/>
    </location>
</feature>
<evidence type="ECO:0000313" key="2">
    <source>
        <dbReference type="EMBL" id="CAL8085314.1"/>
    </source>
</evidence>
<dbReference type="EMBL" id="CAXLJM020000019">
    <property type="protein sequence ID" value="CAL8085314.1"/>
    <property type="molecule type" value="Genomic_DNA"/>
</dbReference>
<feature type="transmembrane region" description="Helical" evidence="1">
    <location>
        <begin position="310"/>
        <end position="330"/>
    </location>
</feature>
<organism evidence="2 3">
    <name type="scientific">Orchesella dallaii</name>
    <dbReference type="NCBI Taxonomy" id="48710"/>
    <lineage>
        <taxon>Eukaryota</taxon>
        <taxon>Metazoa</taxon>
        <taxon>Ecdysozoa</taxon>
        <taxon>Arthropoda</taxon>
        <taxon>Hexapoda</taxon>
        <taxon>Collembola</taxon>
        <taxon>Entomobryomorpha</taxon>
        <taxon>Entomobryoidea</taxon>
        <taxon>Orchesellidae</taxon>
        <taxon>Orchesellinae</taxon>
        <taxon>Orchesella</taxon>
    </lineage>
</organism>
<feature type="transmembrane region" description="Helical" evidence="1">
    <location>
        <begin position="90"/>
        <end position="108"/>
    </location>
</feature>
<keyword evidence="3" id="KW-1185">Reference proteome</keyword>
<keyword evidence="1" id="KW-0812">Transmembrane</keyword>
<feature type="transmembrane region" description="Helical" evidence="1">
    <location>
        <begin position="151"/>
        <end position="172"/>
    </location>
</feature>
<proteinExistence type="predicted"/>
<evidence type="ECO:0000256" key="1">
    <source>
        <dbReference type="SAM" id="Phobius"/>
    </source>
</evidence>
<dbReference type="Proteomes" id="UP001642540">
    <property type="component" value="Unassembled WGS sequence"/>
</dbReference>
<gene>
    <name evidence="2" type="ORF">ODALV1_LOCUS6072</name>
</gene>
<reference evidence="2 3" key="1">
    <citation type="submission" date="2024-08" db="EMBL/GenBank/DDBJ databases">
        <authorList>
            <person name="Cucini C."/>
            <person name="Frati F."/>
        </authorList>
    </citation>
    <scope>NUCLEOTIDE SEQUENCE [LARGE SCALE GENOMIC DNA]</scope>
</reference>
<protein>
    <recommendedName>
        <fullName evidence="4">Odorant receptor</fullName>
    </recommendedName>
</protein>
<feature type="transmembrane region" description="Helical" evidence="1">
    <location>
        <begin position="212"/>
        <end position="234"/>
    </location>
</feature>
<evidence type="ECO:0008006" key="4">
    <source>
        <dbReference type="Google" id="ProtNLM"/>
    </source>
</evidence>
<sequence>MEPLRDTDFMLNKFILNVLKIILKITSTLGFCPIYVDTVQGKLRIDNWCWARNLQNWLWLLIYGVIVLPTHIYELHTASKDFRSLRSNKTIIYLLIAMILCWMFTLFLGTTTLKPTQMCQFLNGFLKYVEIFPKKYITFYNPKQERKKWRLFEFLVAGNILVFLLLASLPILHCYLHPTAPAYPAFNVPSYAISLPVHLLSSTWFSGSGLNFTLIALMFSTNGLYIFFTIFPIIRDELRMGRGAYKTIDLLREPYHLVINYRAIQVLMKTFNLEIGGIFVPVQIFATLVILICNVSLTYQWDLFRVNTKIFLAGLTTVCFSGWAIFLWLAGWQYEEAEKTVNSWKLVNWSRRKDRMYMQRVKLTCQPITFGDGKRFLITPMKVLKFFNSVSKNTFRAFATYAKTFGY</sequence>